<accession>A0ACC2VW28</accession>
<evidence type="ECO:0000313" key="2">
    <source>
        <dbReference type="Proteomes" id="UP001230649"/>
    </source>
</evidence>
<sequence length="192" mass="21183">MSSPATPWQVRWSNSKSLPYFYNPTTDESRWEIPGGMSAEQVYALPGAKESYEKQQQHIAAQAQQQQQGGGQEGGEEKVRASHLLIKHSGSRRPASWKNPNITTPKADAIKHLRALQSHLLSLPAQDLPRAFAELASRESDCSSAQKGGDLGWFARKQMQKPFEDATFALKPGQMSDIVDTDSGVHLILRTG</sequence>
<evidence type="ECO:0000313" key="1">
    <source>
        <dbReference type="EMBL" id="KAJ9103310.1"/>
    </source>
</evidence>
<name>A0ACC2VW28_9TREE</name>
<comment type="caution">
    <text evidence="1">The sequence shown here is derived from an EMBL/GenBank/DDBJ whole genome shotgun (WGS) entry which is preliminary data.</text>
</comment>
<dbReference type="Proteomes" id="UP001230649">
    <property type="component" value="Unassembled WGS sequence"/>
</dbReference>
<proteinExistence type="predicted"/>
<reference evidence="1" key="1">
    <citation type="submission" date="2023-04" db="EMBL/GenBank/DDBJ databases">
        <title>Draft Genome sequencing of Naganishia species isolated from polar environments using Oxford Nanopore Technology.</title>
        <authorList>
            <person name="Leo P."/>
            <person name="Venkateswaran K."/>
        </authorList>
    </citation>
    <scope>NUCLEOTIDE SEQUENCE</scope>
    <source>
        <strain evidence="1">MNA-CCFEE 5262</strain>
    </source>
</reference>
<protein>
    <submittedName>
        <fullName evidence="1">Uncharacterized protein</fullName>
    </submittedName>
</protein>
<dbReference type="EMBL" id="JASBWS010000059">
    <property type="protein sequence ID" value="KAJ9103310.1"/>
    <property type="molecule type" value="Genomic_DNA"/>
</dbReference>
<organism evidence="1 2">
    <name type="scientific">Naganishia adeliensis</name>
    <dbReference type="NCBI Taxonomy" id="92952"/>
    <lineage>
        <taxon>Eukaryota</taxon>
        <taxon>Fungi</taxon>
        <taxon>Dikarya</taxon>
        <taxon>Basidiomycota</taxon>
        <taxon>Agaricomycotina</taxon>
        <taxon>Tremellomycetes</taxon>
        <taxon>Filobasidiales</taxon>
        <taxon>Filobasidiaceae</taxon>
        <taxon>Naganishia</taxon>
    </lineage>
</organism>
<keyword evidence="2" id="KW-1185">Reference proteome</keyword>
<gene>
    <name evidence="1" type="ORF">QFC20_004785</name>
</gene>